<keyword evidence="1" id="KW-0812">Transmembrane</keyword>
<accession>A0A379Z2V5</accession>
<protein>
    <recommendedName>
        <fullName evidence="5">Superinfection exclusion protein B</fullName>
    </recommendedName>
</protein>
<dbReference type="GeneID" id="93807807"/>
<keyword evidence="4" id="KW-1185">Reference proteome</keyword>
<evidence type="ECO:0000313" key="4">
    <source>
        <dbReference type="Proteomes" id="UP000254069"/>
    </source>
</evidence>
<evidence type="ECO:0008006" key="5">
    <source>
        <dbReference type="Google" id="ProtNLM"/>
    </source>
</evidence>
<evidence type="ECO:0000313" key="3">
    <source>
        <dbReference type="EMBL" id="SUI54248.1"/>
    </source>
</evidence>
<organism evidence="3 4">
    <name type="scientific">Shewanella algae</name>
    <dbReference type="NCBI Taxonomy" id="38313"/>
    <lineage>
        <taxon>Bacteria</taxon>
        <taxon>Pseudomonadati</taxon>
        <taxon>Pseudomonadota</taxon>
        <taxon>Gammaproteobacteria</taxon>
        <taxon>Alteromonadales</taxon>
        <taxon>Shewanellaceae</taxon>
        <taxon>Shewanella</taxon>
    </lineage>
</organism>
<gene>
    <name evidence="3" type="ORF">NCTC10738_00861</name>
    <name evidence="2" type="ORF">TUM17379_07490</name>
</gene>
<evidence type="ECO:0000313" key="2">
    <source>
        <dbReference type="EMBL" id="BCV43731.1"/>
    </source>
</evidence>
<reference evidence="2" key="2">
    <citation type="submission" date="2021-05" db="EMBL/GenBank/DDBJ databases">
        <title>Molecular characterization for Shewanella algae harboring chromosomal blaOXA-55-like strains isolated from clinical and environment sample.</title>
        <authorList>
            <person name="Ohama Y."/>
            <person name="Aoki K."/>
            <person name="Harada S."/>
            <person name="Moriya K."/>
            <person name="Ishii Y."/>
            <person name="Tateda K."/>
        </authorList>
    </citation>
    <scope>NUCLEOTIDE SEQUENCE</scope>
    <source>
        <strain evidence="2">TUM17379</strain>
    </source>
</reference>
<feature type="transmembrane region" description="Helical" evidence="1">
    <location>
        <begin position="55"/>
        <end position="76"/>
    </location>
</feature>
<dbReference type="InterPro" id="IPR025982">
    <property type="entry name" value="SieB"/>
</dbReference>
<name>A0A379Z2V5_9GAMM</name>
<dbReference type="Proteomes" id="UP000254069">
    <property type="component" value="Unassembled WGS sequence"/>
</dbReference>
<sequence>MKRLKLEVLKEGKFKAAALQLTLWVLLITTLLLFMPKSLLALLHLESWVDTNAHYIGLTLLLALAYIGALAVNLLLDEAISRLSERRINEMIEEKVRLLDPAERALLREFFLQGASVLTLPQNETPVQALLKAHILESLGNERHYAIQGPTAEYKIAMAARKHLNRKVLRLPSGEPSQEELQHLIKARPQFINGIAQVRKHAA</sequence>
<dbReference type="Proteomes" id="UP000825078">
    <property type="component" value="Chromosome"/>
</dbReference>
<dbReference type="RefSeq" id="WP_044735654.1">
    <property type="nucleotide sequence ID" value="NZ_AP024610.1"/>
</dbReference>
<keyword evidence="1" id="KW-0472">Membrane</keyword>
<dbReference type="EMBL" id="AP024613">
    <property type="protein sequence ID" value="BCV43731.1"/>
    <property type="molecule type" value="Genomic_DNA"/>
</dbReference>
<dbReference type="AlphaFoldDB" id="A0A379Z2V5"/>
<feature type="transmembrane region" description="Helical" evidence="1">
    <location>
        <begin position="21"/>
        <end position="43"/>
    </location>
</feature>
<keyword evidence="1" id="KW-1133">Transmembrane helix</keyword>
<proteinExistence type="predicted"/>
<evidence type="ECO:0000256" key="1">
    <source>
        <dbReference type="SAM" id="Phobius"/>
    </source>
</evidence>
<reference evidence="3 4" key="1">
    <citation type="submission" date="2018-06" db="EMBL/GenBank/DDBJ databases">
        <authorList>
            <consortium name="Pathogen Informatics"/>
            <person name="Doyle S."/>
        </authorList>
    </citation>
    <scope>NUCLEOTIDE SEQUENCE [LARGE SCALE GENOMIC DNA]</scope>
    <source>
        <strain evidence="3 4">NCTC10738</strain>
    </source>
</reference>
<dbReference type="Pfam" id="PF14163">
    <property type="entry name" value="SieB"/>
    <property type="match status" value="1"/>
</dbReference>
<dbReference type="EMBL" id="UGYO01000001">
    <property type="protein sequence ID" value="SUI54248.1"/>
    <property type="molecule type" value="Genomic_DNA"/>
</dbReference>